<evidence type="ECO:0000259" key="2">
    <source>
        <dbReference type="Pfam" id="PF06985"/>
    </source>
</evidence>
<keyword evidence="4" id="KW-1185">Reference proteome</keyword>
<organism evidence="3 4">
    <name type="scientific">Glutinoglossum americanum</name>
    <dbReference type="NCBI Taxonomy" id="1670608"/>
    <lineage>
        <taxon>Eukaryota</taxon>
        <taxon>Fungi</taxon>
        <taxon>Dikarya</taxon>
        <taxon>Ascomycota</taxon>
        <taxon>Pezizomycotina</taxon>
        <taxon>Geoglossomycetes</taxon>
        <taxon>Geoglossales</taxon>
        <taxon>Geoglossaceae</taxon>
        <taxon>Glutinoglossum</taxon>
    </lineage>
</organism>
<feature type="transmembrane region" description="Helical" evidence="1">
    <location>
        <begin position="20"/>
        <end position="45"/>
    </location>
</feature>
<dbReference type="InterPro" id="IPR010730">
    <property type="entry name" value="HET"/>
</dbReference>
<dbReference type="InterPro" id="IPR052895">
    <property type="entry name" value="HetReg/Transcr_Mod"/>
</dbReference>
<proteinExistence type="predicted"/>
<feature type="transmembrane region" description="Helical" evidence="1">
    <location>
        <begin position="113"/>
        <end position="137"/>
    </location>
</feature>
<dbReference type="Proteomes" id="UP000698800">
    <property type="component" value="Unassembled WGS sequence"/>
</dbReference>
<name>A0A9P8KXN8_9PEZI</name>
<feature type="transmembrane region" description="Helical" evidence="1">
    <location>
        <begin position="143"/>
        <end position="162"/>
    </location>
</feature>
<comment type="caution">
    <text evidence="3">The sequence shown here is derived from an EMBL/GenBank/DDBJ whole genome shotgun (WGS) entry which is preliminary data.</text>
</comment>
<accession>A0A9P8KXN8</accession>
<gene>
    <name evidence="3" type="ORF">FGG08_003852</name>
</gene>
<evidence type="ECO:0000313" key="3">
    <source>
        <dbReference type="EMBL" id="KAH0541689.1"/>
    </source>
</evidence>
<reference evidence="3" key="1">
    <citation type="submission" date="2021-03" db="EMBL/GenBank/DDBJ databases">
        <title>Comparative genomics and phylogenomic investigation of the class Geoglossomycetes provide insights into ecological specialization and systematics.</title>
        <authorList>
            <person name="Melie T."/>
            <person name="Pirro S."/>
            <person name="Miller A.N."/>
            <person name="Quandt A."/>
        </authorList>
    </citation>
    <scope>NUCLEOTIDE SEQUENCE</scope>
    <source>
        <strain evidence="3">GBOQ0MN5Z8</strain>
    </source>
</reference>
<keyword evidence="1" id="KW-0472">Membrane</keyword>
<keyword evidence="1" id="KW-1133">Transmembrane helix</keyword>
<feature type="transmembrane region" description="Helical" evidence="1">
    <location>
        <begin position="57"/>
        <end position="73"/>
    </location>
</feature>
<dbReference type="Pfam" id="PF26639">
    <property type="entry name" value="Het-6_barrel"/>
    <property type="match status" value="1"/>
</dbReference>
<dbReference type="PANTHER" id="PTHR24148:SF73">
    <property type="entry name" value="HET DOMAIN PROTEIN (AFU_ORTHOLOGUE AFUA_8G01020)"/>
    <property type="match status" value="1"/>
</dbReference>
<evidence type="ECO:0000256" key="1">
    <source>
        <dbReference type="SAM" id="Phobius"/>
    </source>
</evidence>
<dbReference type="EMBL" id="JAGHQL010000071">
    <property type="protein sequence ID" value="KAH0541689.1"/>
    <property type="molecule type" value="Genomic_DNA"/>
</dbReference>
<protein>
    <recommendedName>
        <fullName evidence="2">Heterokaryon incompatibility domain-containing protein</fullName>
    </recommendedName>
</protein>
<sequence length="828" mass="92291">MDLDTLVLDVLVRVLVSVVAAPLIHICGLALGGSLLGDLIIAVSVDRTLQRWSGQKLPIHMVVLLAGAILPLVRRSAGLTAFVSTDLLIRFVWPPLFRYVNSDGTDEDNMADFALTGLPTTLYIGAAALIHNAAILWSCVLGILRHPAASVMAVGAGAWAFLPQGRRKNLVKREAQKIAGPALFALARGVRTMAIFAGTCFVSSLRALNRMEGVCIRLRGSSGSDYKYRELSHPREVRLLKLMRRKPFTEVRCELTHVILDAAPPFEAISYTWGRSKPRFRIHVNGSQLKITPEAHEILLCRQSFLGTKLLWIDAVCIDQGNLNERGRQVRIMRDIFERASRVVAWLGPRRKARNASSARATWMNLVFLKFMFHYSSEDFGRMIALGAGPGHGAAAELFGHSWFSRAWVVQEVAVAKTLHVMYGGICINWEVIAEVVSILSDPVVAGPSQAVNPSTFTWNRLLNLANAGTMLVRRRETRLQTPWSLADALTDTACFEATDPRDKVFALLDLTAQRNEISLIPDYSIPFQDVYIETMRVLLSLERPLRVLPFAGIGYPRFKDLKGEQVPPTWVPDWRFTKKSALGMMQSDSLLAGSECEPRSMFTDDRRIIKLAGAHVDRVQKLGKVYKINFENGDSFPVMVEWYKKAKAMAKQGSKDPYTTWPAGGFESLDEAFWRTLICDRARGESPAPAELAESWRNYERVMGIIETDVLSGGYSNNALEKIGMSKDALAETVMKSNGFSFHVGMGSLGRRFCITRKGYLAIVPPKSKKGDLICILRGTRVPFLLRPERMQAVGKAQRHQLVGSCYVHRLVDIEMATAEMKWFTLI</sequence>
<feature type="domain" description="Heterokaryon incompatibility" evidence="2">
    <location>
        <begin position="266"/>
        <end position="412"/>
    </location>
</feature>
<dbReference type="AlphaFoldDB" id="A0A9P8KXN8"/>
<evidence type="ECO:0000313" key="4">
    <source>
        <dbReference type="Proteomes" id="UP000698800"/>
    </source>
</evidence>
<dbReference type="Pfam" id="PF06985">
    <property type="entry name" value="HET"/>
    <property type="match status" value="1"/>
</dbReference>
<dbReference type="OrthoDB" id="2157530at2759"/>
<keyword evidence="1" id="KW-0812">Transmembrane</keyword>
<dbReference type="PANTHER" id="PTHR24148">
    <property type="entry name" value="ANKYRIN REPEAT DOMAIN-CONTAINING PROTEIN 39 HOMOLOG-RELATED"/>
    <property type="match status" value="1"/>
</dbReference>